<dbReference type="PANTHER" id="PTHR43133">
    <property type="entry name" value="RNA POLYMERASE ECF-TYPE SIGMA FACTO"/>
    <property type="match status" value="1"/>
</dbReference>
<evidence type="ECO:0000256" key="2">
    <source>
        <dbReference type="ARBA" id="ARBA00023015"/>
    </source>
</evidence>
<gene>
    <name evidence="6" type="ORF">PYV00_00480</name>
</gene>
<dbReference type="InterPro" id="IPR036388">
    <property type="entry name" value="WH-like_DNA-bd_sf"/>
</dbReference>
<evidence type="ECO:0000256" key="4">
    <source>
        <dbReference type="ARBA" id="ARBA00023163"/>
    </source>
</evidence>
<dbReference type="EMBL" id="JARESE010000001">
    <property type="protein sequence ID" value="MDE8650190.1"/>
    <property type="molecule type" value="Genomic_DNA"/>
</dbReference>
<dbReference type="InterPro" id="IPR014284">
    <property type="entry name" value="RNA_pol_sigma-70_dom"/>
</dbReference>
<accession>A0ABT5WJH1</accession>
<keyword evidence="3" id="KW-0731">Sigma factor</keyword>
<proteinExistence type="inferred from homology"/>
<evidence type="ECO:0000313" key="7">
    <source>
        <dbReference type="Proteomes" id="UP001216253"/>
    </source>
</evidence>
<reference evidence="6 7" key="1">
    <citation type="submission" date="2023-03" db="EMBL/GenBank/DDBJ databases">
        <title>NovoSphingobium album sp. nov. isolated from polycyclic aromatic hydrocarbons- and heavy-metal polluted soil.</title>
        <authorList>
            <person name="Liu Z."/>
            <person name="Wang K."/>
        </authorList>
    </citation>
    <scope>NUCLEOTIDE SEQUENCE [LARGE SCALE GENOMIC DNA]</scope>
    <source>
        <strain evidence="6 7">H3SJ31-1</strain>
    </source>
</reference>
<sequence length="192" mass="21990">MADKREAVQWVAVHILRHEPSLRRWLRRTGVQASDIDDIVQQTYCKLSELDSVAHIIDARAYFFATARSFLLQRLRRDRVVHIQAASDQIDNQAVDQAPSPERMVGARSELNKVFEVIAALPKRYREVIELRRIEGLSQKETAKRLGLTEKSVENSLARGLKAILQSFENADRDYPCPGEELAEKVRNVGQR</sequence>
<comment type="similarity">
    <text evidence="1">Belongs to the sigma-70 factor family. ECF subfamily.</text>
</comment>
<keyword evidence="7" id="KW-1185">Reference proteome</keyword>
<dbReference type="PANTHER" id="PTHR43133:SF63">
    <property type="entry name" value="RNA POLYMERASE SIGMA FACTOR FECI-RELATED"/>
    <property type="match status" value="1"/>
</dbReference>
<feature type="domain" description="RNA polymerase sigma factor 70 region 4 type 2" evidence="5">
    <location>
        <begin position="114"/>
        <end position="164"/>
    </location>
</feature>
<dbReference type="InterPro" id="IPR039425">
    <property type="entry name" value="RNA_pol_sigma-70-like"/>
</dbReference>
<dbReference type="Pfam" id="PF08281">
    <property type="entry name" value="Sigma70_r4_2"/>
    <property type="match status" value="1"/>
</dbReference>
<keyword evidence="4" id="KW-0804">Transcription</keyword>
<dbReference type="NCBIfam" id="TIGR02937">
    <property type="entry name" value="sigma70-ECF"/>
    <property type="match status" value="1"/>
</dbReference>
<evidence type="ECO:0000259" key="5">
    <source>
        <dbReference type="Pfam" id="PF08281"/>
    </source>
</evidence>
<name>A0ABT5WJH1_9SPHN</name>
<dbReference type="InterPro" id="IPR013325">
    <property type="entry name" value="RNA_pol_sigma_r2"/>
</dbReference>
<organism evidence="6 7">
    <name type="scientific">Novosphingobium album</name>
    <name type="common">ex Liu et al. 2023</name>
    <dbReference type="NCBI Taxonomy" id="3031130"/>
    <lineage>
        <taxon>Bacteria</taxon>
        <taxon>Pseudomonadati</taxon>
        <taxon>Pseudomonadota</taxon>
        <taxon>Alphaproteobacteria</taxon>
        <taxon>Sphingomonadales</taxon>
        <taxon>Sphingomonadaceae</taxon>
        <taxon>Novosphingobium</taxon>
    </lineage>
</organism>
<evidence type="ECO:0000256" key="1">
    <source>
        <dbReference type="ARBA" id="ARBA00010641"/>
    </source>
</evidence>
<dbReference type="SUPFAM" id="SSF88946">
    <property type="entry name" value="Sigma2 domain of RNA polymerase sigma factors"/>
    <property type="match status" value="1"/>
</dbReference>
<dbReference type="SUPFAM" id="SSF88659">
    <property type="entry name" value="Sigma3 and sigma4 domains of RNA polymerase sigma factors"/>
    <property type="match status" value="1"/>
</dbReference>
<dbReference type="InterPro" id="IPR013249">
    <property type="entry name" value="RNA_pol_sigma70_r4_t2"/>
</dbReference>
<protein>
    <submittedName>
        <fullName evidence="6">Sigma-70 family RNA polymerase sigma factor</fullName>
    </submittedName>
</protein>
<evidence type="ECO:0000256" key="3">
    <source>
        <dbReference type="ARBA" id="ARBA00023082"/>
    </source>
</evidence>
<dbReference type="RefSeq" id="WP_275226274.1">
    <property type="nucleotide sequence ID" value="NZ_JARESE010000001.1"/>
</dbReference>
<dbReference type="InterPro" id="IPR013324">
    <property type="entry name" value="RNA_pol_sigma_r3/r4-like"/>
</dbReference>
<comment type="caution">
    <text evidence="6">The sequence shown here is derived from an EMBL/GenBank/DDBJ whole genome shotgun (WGS) entry which is preliminary data.</text>
</comment>
<dbReference type="Gene3D" id="1.10.10.10">
    <property type="entry name" value="Winged helix-like DNA-binding domain superfamily/Winged helix DNA-binding domain"/>
    <property type="match status" value="1"/>
</dbReference>
<dbReference type="CDD" id="cd06171">
    <property type="entry name" value="Sigma70_r4"/>
    <property type="match status" value="1"/>
</dbReference>
<dbReference type="Gene3D" id="1.10.1740.10">
    <property type="match status" value="1"/>
</dbReference>
<evidence type="ECO:0000313" key="6">
    <source>
        <dbReference type="EMBL" id="MDE8650190.1"/>
    </source>
</evidence>
<keyword evidence="2" id="KW-0805">Transcription regulation</keyword>
<dbReference type="Proteomes" id="UP001216253">
    <property type="component" value="Unassembled WGS sequence"/>
</dbReference>